<sequence length="217" mass="25029">MSLVLWIAVRILFILALLAYIDDSFSHDTAMHLAYYAPYDDWFPPKQVLLLKLWDFIGLPHEKDKQEFGRSLVITGILVDPSSMTLTLPPESISALVAAIRDFLSAPTRRRPLVEWWRKLGWMNWALNVAPLLRPALSSAYDKIAGLSVRNAPVFINAQIKRDWSWFADTIEGWDGVHILRARNWRPSDAHLTFYCDASLEMMGYCYSIPLRRARNH</sequence>
<organism evidence="1 2">
    <name type="scientific">Artomyces pyxidatus</name>
    <dbReference type="NCBI Taxonomy" id="48021"/>
    <lineage>
        <taxon>Eukaryota</taxon>
        <taxon>Fungi</taxon>
        <taxon>Dikarya</taxon>
        <taxon>Basidiomycota</taxon>
        <taxon>Agaricomycotina</taxon>
        <taxon>Agaricomycetes</taxon>
        <taxon>Russulales</taxon>
        <taxon>Auriscalpiaceae</taxon>
        <taxon>Artomyces</taxon>
    </lineage>
</organism>
<name>A0ACB8SXY6_9AGAM</name>
<accession>A0ACB8SXY6</accession>
<gene>
    <name evidence="1" type="ORF">BV25DRAFT_1870800</name>
</gene>
<protein>
    <submittedName>
        <fullName evidence="1">Uncharacterized protein</fullName>
    </submittedName>
</protein>
<reference evidence="1" key="1">
    <citation type="submission" date="2021-03" db="EMBL/GenBank/DDBJ databases">
        <authorList>
            <consortium name="DOE Joint Genome Institute"/>
            <person name="Ahrendt S."/>
            <person name="Looney B.P."/>
            <person name="Miyauchi S."/>
            <person name="Morin E."/>
            <person name="Drula E."/>
            <person name="Courty P.E."/>
            <person name="Chicoki N."/>
            <person name="Fauchery L."/>
            <person name="Kohler A."/>
            <person name="Kuo A."/>
            <person name="Labutti K."/>
            <person name="Pangilinan J."/>
            <person name="Lipzen A."/>
            <person name="Riley R."/>
            <person name="Andreopoulos W."/>
            <person name="He G."/>
            <person name="Johnson J."/>
            <person name="Barry K.W."/>
            <person name="Grigoriev I.V."/>
            <person name="Nagy L."/>
            <person name="Hibbett D."/>
            <person name="Henrissat B."/>
            <person name="Matheny P.B."/>
            <person name="Labbe J."/>
            <person name="Martin F."/>
        </authorList>
    </citation>
    <scope>NUCLEOTIDE SEQUENCE</scope>
    <source>
        <strain evidence="1">HHB10654</strain>
    </source>
</reference>
<dbReference type="EMBL" id="MU277213">
    <property type="protein sequence ID" value="KAI0061310.1"/>
    <property type="molecule type" value="Genomic_DNA"/>
</dbReference>
<reference evidence="1" key="2">
    <citation type="journal article" date="2022" name="New Phytol.">
        <title>Evolutionary transition to the ectomycorrhizal habit in the genomes of a hyperdiverse lineage of mushroom-forming fungi.</title>
        <authorList>
            <person name="Looney B."/>
            <person name="Miyauchi S."/>
            <person name="Morin E."/>
            <person name="Drula E."/>
            <person name="Courty P.E."/>
            <person name="Kohler A."/>
            <person name="Kuo A."/>
            <person name="LaButti K."/>
            <person name="Pangilinan J."/>
            <person name="Lipzen A."/>
            <person name="Riley R."/>
            <person name="Andreopoulos W."/>
            <person name="He G."/>
            <person name="Johnson J."/>
            <person name="Nolan M."/>
            <person name="Tritt A."/>
            <person name="Barry K.W."/>
            <person name="Grigoriev I.V."/>
            <person name="Nagy L.G."/>
            <person name="Hibbett D."/>
            <person name="Henrissat B."/>
            <person name="Matheny P.B."/>
            <person name="Labbe J."/>
            <person name="Martin F.M."/>
        </authorList>
    </citation>
    <scope>NUCLEOTIDE SEQUENCE</scope>
    <source>
        <strain evidence="1">HHB10654</strain>
    </source>
</reference>
<dbReference type="Proteomes" id="UP000814140">
    <property type="component" value="Unassembled WGS sequence"/>
</dbReference>
<evidence type="ECO:0000313" key="2">
    <source>
        <dbReference type="Proteomes" id="UP000814140"/>
    </source>
</evidence>
<proteinExistence type="predicted"/>
<keyword evidence="2" id="KW-1185">Reference proteome</keyword>
<evidence type="ECO:0000313" key="1">
    <source>
        <dbReference type="EMBL" id="KAI0061310.1"/>
    </source>
</evidence>
<comment type="caution">
    <text evidence="1">The sequence shown here is derived from an EMBL/GenBank/DDBJ whole genome shotgun (WGS) entry which is preliminary data.</text>
</comment>